<keyword evidence="2" id="KW-0472">Membrane</keyword>
<feature type="transmembrane region" description="Helical" evidence="2">
    <location>
        <begin position="149"/>
        <end position="169"/>
    </location>
</feature>
<reference evidence="3" key="1">
    <citation type="journal article" date="2020" name="Cell">
        <title>Large-Scale Comparative Analyses of Tick Genomes Elucidate Their Genetic Diversity and Vector Capacities.</title>
        <authorList>
            <consortium name="Tick Genome and Microbiome Consortium (TIGMIC)"/>
            <person name="Jia N."/>
            <person name="Wang J."/>
            <person name="Shi W."/>
            <person name="Du L."/>
            <person name="Sun Y."/>
            <person name="Zhan W."/>
            <person name="Jiang J.F."/>
            <person name="Wang Q."/>
            <person name="Zhang B."/>
            <person name="Ji P."/>
            <person name="Bell-Sakyi L."/>
            <person name="Cui X.M."/>
            <person name="Yuan T.T."/>
            <person name="Jiang B.G."/>
            <person name="Yang W.F."/>
            <person name="Lam T.T."/>
            <person name="Chang Q.C."/>
            <person name="Ding S.J."/>
            <person name="Wang X.J."/>
            <person name="Zhu J.G."/>
            <person name="Ruan X.D."/>
            <person name="Zhao L."/>
            <person name="Wei J.T."/>
            <person name="Ye R.Z."/>
            <person name="Que T.C."/>
            <person name="Du C.H."/>
            <person name="Zhou Y.H."/>
            <person name="Cheng J.X."/>
            <person name="Dai P.F."/>
            <person name="Guo W.B."/>
            <person name="Han X.H."/>
            <person name="Huang E.J."/>
            <person name="Li L.F."/>
            <person name="Wei W."/>
            <person name="Gao Y.C."/>
            <person name="Liu J.Z."/>
            <person name="Shao H.Z."/>
            <person name="Wang X."/>
            <person name="Wang C.C."/>
            <person name="Yang T.C."/>
            <person name="Huo Q.B."/>
            <person name="Li W."/>
            <person name="Chen H.Y."/>
            <person name="Chen S.E."/>
            <person name="Zhou L.G."/>
            <person name="Ni X.B."/>
            <person name="Tian J.H."/>
            <person name="Sheng Y."/>
            <person name="Liu T."/>
            <person name="Pan Y.S."/>
            <person name="Xia L.Y."/>
            <person name="Li J."/>
            <person name="Zhao F."/>
            <person name="Cao W.C."/>
        </authorList>
    </citation>
    <scope>NUCLEOTIDE SEQUENCE</scope>
    <source>
        <strain evidence="3">Rsan-2018</strain>
    </source>
</reference>
<feature type="region of interest" description="Disordered" evidence="1">
    <location>
        <begin position="1"/>
        <end position="31"/>
    </location>
</feature>
<protein>
    <submittedName>
        <fullName evidence="3">Uncharacterized protein</fullName>
    </submittedName>
</protein>
<keyword evidence="4" id="KW-1185">Reference proteome</keyword>
<keyword evidence="2" id="KW-0812">Transmembrane</keyword>
<accession>A0A9D4T953</accession>
<proteinExistence type="predicted"/>
<evidence type="ECO:0000313" key="4">
    <source>
        <dbReference type="Proteomes" id="UP000821837"/>
    </source>
</evidence>
<evidence type="ECO:0000313" key="3">
    <source>
        <dbReference type="EMBL" id="KAH7983146.1"/>
    </source>
</evidence>
<organism evidence="3 4">
    <name type="scientific">Rhipicephalus sanguineus</name>
    <name type="common">Brown dog tick</name>
    <name type="synonym">Ixodes sanguineus</name>
    <dbReference type="NCBI Taxonomy" id="34632"/>
    <lineage>
        <taxon>Eukaryota</taxon>
        <taxon>Metazoa</taxon>
        <taxon>Ecdysozoa</taxon>
        <taxon>Arthropoda</taxon>
        <taxon>Chelicerata</taxon>
        <taxon>Arachnida</taxon>
        <taxon>Acari</taxon>
        <taxon>Parasitiformes</taxon>
        <taxon>Ixodida</taxon>
        <taxon>Ixodoidea</taxon>
        <taxon>Ixodidae</taxon>
        <taxon>Rhipicephalinae</taxon>
        <taxon>Rhipicephalus</taxon>
        <taxon>Rhipicephalus</taxon>
    </lineage>
</organism>
<name>A0A9D4T953_RHISA</name>
<gene>
    <name evidence="3" type="ORF">HPB52_009645</name>
</gene>
<dbReference type="EMBL" id="JABSTV010001245">
    <property type="protein sequence ID" value="KAH7983146.1"/>
    <property type="molecule type" value="Genomic_DNA"/>
</dbReference>
<keyword evidence="2" id="KW-1133">Transmembrane helix</keyword>
<comment type="caution">
    <text evidence="3">The sequence shown here is derived from an EMBL/GenBank/DDBJ whole genome shotgun (WGS) entry which is preliminary data.</text>
</comment>
<evidence type="ECO:0000256" key="2">
    <source>
        <dbReference type="SAM" id="Phobius"/>
    </source>
</evidence>
<evidence type="ECO:0000256" key="1">
    <source>
        <dbReference type="SAM" id="MobiDB-lite"/>
    </source>
</evidence>
<reference evidence="3" key="2">
    <citation type="submission" date="2021-09" db="EMBL/GenBank/DDBJ databases">
        <authorList>
            <person name="Jia N."/>
            <person name="Wang J."/>
            <person name="Shi W."/>
            <person name="Du L."/>
            <person name="Sun Y."/>
            <person name="Zhan W."/>
            <person name="Jiang J."/>
            <person name="Wang Q."/>
            <person name="Zhang B."/>
            <person name="Ji P."/>
            <person name="Sakyi L.B."/>
            <person name="Cui X."/>
            <person name="Yuan T."/>
            <person name="Jiang B."/>
            <person name="Yang W."/>
            <person name="Lam T.T.-Y."/>
            <person name="Chang Q."/>
            <person name="Ding S."/>
            <person name="Wang X."/>
            <person name="Zhu J."/>
            <person name="Ruan X."/>
            <person name="Zhao L."/>
            <person name="Wei J."/>
            <person name="Que T."/>
            <person name="Du C."/>
            <person name="Cheng J."/>
            <person name="Dai P."/>
            <person name="Han X."/>
            <person name="Huang E."/>
            <person name="Gao Y."/>
            <person name="Liu J."/>
            <person name="Shao H."/>
            <person name="Ye R."/>
            <person name="Li L."/>
            <person name="Wei W."/>
            <person name="Wang X."/>
            <person name="Wang C."/>
            <person name="Huo Q."/>
            <person name="Li W."/>
            <person name="Guo W."/>
            <person name="Chen H."/>
            <person name="Chen S."/>
            <person name="Zhou L."/>
            <person name="Zhou L."/>
            <person name="Ni X."/>
            <person name="Tian J."/>
            <person name="Zhou Y."/>
            <person name="Sheng Y."/>
            <person name="Liu T."/>
            <person name="Pan Y."/>
            <person name="Xia L."/>
            <person name="Li J."/>
            <person name="Zhao F."/>
            <person name="Cao W."/>
        </authorList>
    </citation>
    <scope>NUCLEOTIDE SEQUENCE</scope>
    <source>
        <strain evidence="3">Rsan-2018</strain>
        <tissue evidence="3">Larvae</tissue>
    </source>
</reference>
<dbReference type="AlphaFoldDB" id="A0A9D4T953"/>
<sequence length="204" mass="23321">MKSSTYRKTFAQPHERRRSGSNGSRLWPPSRGEEEAQNFAEAFRLYKQALFLYFVAAREIRVESSGYLQRTHEFIRFLEQDRRRVLDGQFESVAHEPGPGYSAAGVASLSFRRNLGPKELVAFFGLLEPSSGHWKRMTKIWKSECWRQVRFCMIVFDFCAFLGIVTPLASVPCKNIVAWQAKLLRCYGIKCGGLTQKISATGPQ</sequence>
<dbReference type="Proteomes" id="UP000821837">
    <property type="component" value="Chromosome 1"/>
</dbReference>